<name>A0AAV8A162_9EUKA</name>
<dbReference type="GO" id="GO:0005829">
    <property type="term" value="C:cytosol"/>
    <property type="evidence" value="ECO:0007669"/>
    <property type="project" value="TreeGrafter"/>
</dbReference>
<proteinExistence type="predicted"/>
<organism evidence="1 2">
    <name type="scientific">Anaeramoeba flamelloides</name>
    <dbReference type="NCBI Taxonomy" id="1746091"/>
    <lineage>
        <taxon>Eukaryota</taxon>
        <taxon>Metamonada</taxon>
        <taxon>Anaeramoebidae</taxon>
        <taxon>Anaeramoeba</taxon>
    </lineage>
</organism>
<protein>
    <submittedName>
        <fullName evidence="1">Uncharacterized protein</fullName>
    </submittedName>
</protein>
<dbReference type="AlphaFoldDB" id="A0AAV8A162"/>
<sequence>MIEFMKTSNGISTLNHLLIQKETKYLYLLSYSIHWFSSDQLLISPLIPEECSWSNLLFKKDYKNIESAIFEMYYLTKILTFMTIKKNKAKYKKISPRVEEMLSNIQTLLIRDININHKYYEKKIWLGINNRSTAISGYYLFILIQLIKQKNDKFHKLFVLSENFNLTKKIFNLSFSKFRHVRICSQIIIDAIIQDSKYLIHLINPIIGMKRGLLEKVFPTSKTDNIYSAKYKMQYRKHFNLNYNNNNTISSLIFYKIFKYNFERLNNLIDGHLLNKEKKKKENQNKLKKEELKENLFIINSGYFEILVDHLYDLIFEKERSNLFMKLISKIISKMSKIILKIGQIKIYSDNPNKDKGANHDETLIDQNELIPKLFSIKTTTLEKIFKIISIEEPISHKLKFYLMETLINFSIEPIMYDYFISHDKFFSYIYTCIRCAENYKLATLTWNFIYNIILYNPNSTKQLFGEKKMQYFFGLISSGATITIITSGLDFLNRMLTFNENLKYTHLIQKQLKSNESLNKLNARINNTHQKFLNFFNKHLVFIKLNMLYMKFFKENSNKQNSDFVFSKLAESYFLILSKPYCQKILKINRKKDPYKDGFKFFELILFGKNREFGNSTTVLISQQNHPLLLLDNQNQNSQQNCSNKKKKFSHWFKKK</sequence>
<dbReference type="Proteomes" id="UP001146793">
    <property type="component" value="Unassembled WGS sequence"/>
</dbReference>
<dbReference type="PANTHER" id="PTHR37516:SF1">
    <property type="entry name" value="SCA1 COMPLEX SCAFFOLD PROTEIN SCAA"/>
    <property type="match status" value="1"/>
</dbReference>
<gene>
    <name evidence="1" type="ORF">M0812_08851</name>
</gene>
<dbReference type="EMBL" id="JANTQA010000021">
    <property type="protein sequence ID" value="KAJ3446313.1"/>
    <property type="molecule type" value="Genomic_DNA"/>
</dbReference>
<comment type="caution">
    <text evidence="1">The sequence shown here is derived from an EMBL/GenBank/DDBJ whole genome shotgun (WGS) entry which is preliminary data.</text>
</comment>
<dbReference type="GO" id="GO:1904515">
    <property type="term" value="P:positive regulation of TORC2 signaling"/>
    <property type="evidence" value="ECO:0007669"/>
    <property type="project" value="TreeGrafter"/>
</dbReference>
<evidence type="ECO:0000313" key="2">
    <source>
        <dbReference type="Proteomes" id="UP001146793"/>
    </source>
</evidence>
<accession>A0AAV8A162</accession>
<dbReference type="GO" id="GO:0005886">
    <property type="term" value="C:plasma membrane"/>
    <property type="evidence" value="ECO:0007669"/>
    <property type="project" value="TreeGrafter"/>
</dbReference>
<reference evidence="1" key="1">
    <citation type="submission" date="2022-08" db="EMBL/GenBank/DDBJ databases">
        <title>Novel sulphate-reducing endosymbionts in the free-living metamonad Anaeramoeba.</title>
        <authorList>
            <person name="Jerlstrom-Hultqvist J."/>
            <person name="Cepicka I."/>
            <person name="Gallot-Lavallee L."/>
            <person name="Salas-Leiva D."/>
            <person name="Curtis B.A."/>
            <person name="Zahonova K."/>
            <person name="Pipaliya S."/>
            <person name="Dacks J."/>
            <person name="Roger A.J."/>
        </authorList>
    </citation>
    <scope>NUCLEOTIDE SEQUENCE</scope>
    <source>
        <strain evidence="1">Busselton2</strain>
    </source>
</reference>
<dbReference type="InterPro" id="IPR037474">
    <property type="entry name" value="ScaA"/>
</dbReference>
<dbReference type="PANTHER" id="PTHR37516">
    <property type="entry name" value="SCA1 COMPLEX SCAFFOLD PROTEIN SCAA"/>
    <property type="match status" value="1"/>
</dbReference>
<evidence type="ECO:0000313" key="1">
    <source>
        <dbReference type="EMBL" id="KAJ3446313.1"/>
    </source>
</evidence>
<dbReference type="GO" id="GO:0046579">
    <property type="term" value="P:positive regulation of Ras protein signal transduction"/>
    <property type="evidence" value="ECO:0007669"/>
    <property type="project" value="TreeGrafter"/>
</dbReference>